<dbReference type="Proteomes" id="UP000586722">
    <property type="component" value="Unassembled WGS sequence"/>
</dbReference>
<proteinExistence type="predicted"/>
<protein>
    <submittedName>
        <fullName evidence="1">DUF465 domain-containing protein</fullName>
    </submittedName>
</protein>
<reference evidence="2" key="1">
    <citation type="submission" date="2020-01" db="EMBL/GenBank/DDBJ databases">
        <authorList>
            <person name="Fang Y."/>
            <person name="Sun R."/>
            <person name="Nie L."/>
            <person name="He J."/>
            <person name="Hao L."/>
            <person name="Wang L."/>
            <person name="Su S."/>
            <person name="Lv E."/>
            <person name="Zhang Z."/>
            <person name="Xie R."/>
            <person name="Liu H."/>
        </authorList>
    </citation>
    <scope>NUCLEOTIDE SEQUENCE [LARGE SCALE GENOMIC DNA]</scope>
    <source>
        <strain evidence="2">XCT-53</strain>
    </source>
</reference>
<dbReference type="RefSeq" id="WP_161674218.1">
    <property type="nucleotide sequence ID" value="NZ_JAABLP010000001.1"/>
</dbReference>
<accession>A0A7X5F2H0</accession>
<dbReference type="Pfam" id="PF04325">
    <property type="entry name" value="DUF465"/>
    <property type="match status" value="1"/>
</dbReference>
<evidence type="ECO:0000313" key="2">
    <source>
        <dbReference type="Proteomes" id="UP000586722"/>
    </source>
</evidence>
<keyword evidence="2" id="KW-1185">Reference proteome</keyword>
<dbReference type="Gene3D" id="6.10.280.50">
    <property type="match status" value="1"/>
</dbReference>
<dbReference type="InterPro" id="IPR007420">
    <property type="entry name" value="DUF465"/>
</dbReference>
<comment type="caution">
    <text evidence="1">The sequence shown here is derived from an EMBL/GenBank/DDBJ whole genome shotgun (WGS) entry which is preliminary data.</text>
</comment>
<dbReference type="InterPro" id="IPR038444">
    <property type="entry name" value="DUF465_sf"/>
</dbReference>
<sequence>MSHVPHELHEEFPAAAGALHALKLSNAHFVKLSDEYHEVNREIHRIETDIAPASDEALETLKKQRLHLKDQIAAMLAAEENTGS</sequence>
<gene>
    <name evidence="1" type="ORF">GWI72_09305</name>
</gene>
<evidence type="ECO:0000313" key="1">
    <source>
        <dbReference type="EMBL" id="NBN78463.1"/>
    </source>
</evidence>
<organism evidence="1 2">
    <name type="scientific">Pannonibacter tanglangensis</name>
    <dbReference type="NCBI Taxonomy" id="2750084"/>
    <lineage>
        <taxon>Bacteria</taxon>
        <taxon>Pseudomonadati</taxon>
        <taxon>Pseudomonadota</taxon>
        <taxon>Alphaproteobacteria</taxon>
        <taxon>Hyphomicrobiales</taxon>
        <taxon>Stappiaceae</taxon>
        <taxon>Pannonibacter</taxon>
    </lineage>
</organism>
<dbReference type="EMBL" id="JAABLQ010000001">
    <property type="protein sequence ID" value="NBN78463.1"/>
    <property type="molecule type" value="Genomic_DNA"/>
</dbReference>
<dbReference type="AlphaFoldDB" id="A0A7X5F2H0"/>
<name>A0A7X5F2H0_9HYPH</name>